<feature type="transmembrane region" description="Helical" evidence="1">
    <location>
        <begin position="43"/>
        <end position="69"/>
    </location>
</feature>
<evidence type="ECO:0000256" key="1">
    <source>
        <dbReference type="SAM" id="Phobius"/>
    </source>
</evidence>
<organism evidence="3 4">
    <name type="scientific">Azospirillum brasilense</name>
    <dbReference type="NCBI Taxonomy" id="192"/>
    <lineage>
        <taxon>Bacteria</taxon>
        <taxon>Pseudomonadati</taxon>
        <taxon>Pseudomonadota</taxon>
        <taxon>Alphaproteobacteria</taxon>
        <taxon>Rhodospirillales</taxon>
        <taxon>Azospirillaceae</taxon>
        <taxon>Azospirillum</taxon>
    </lineage>
</organism>
<reference evidence="3 4" key="1">
    <citation type="submission" date="2018-09" db="EMBL/GenBank/DDBJ databases">
        <title>Whole genome based analysis of evolution and adaptive divergence in Indian and Brazilian strains of Azospirillum brasilense.</title>
        <authorList>
            <person name="Singh C."/>
            <person name="Tripathi A.K."/>
        </authorList>
    </citation>
    <scope>NUCLEOTIDE SEQUENCE [LARGE SCALE GENOMIC DNA]</scope>
    <source>
        <strain evidence="3 4">MTCC4038</strain>
        <plasmid evidence="3 4">p1</plasmid>
    </source>
</reference>
<feature type="transmembrane region" description="Helical" evidence="1">
    <location>
        <begin position="265"/>
        <end position="293"/>
    </location>
</feature>
<gene>
    <name evidence="3" type="ORF">D3868_16955</name>
    <name evidence="2" type="ORF">SIM66_12605</name>
</gene>
<accession>A0A0P0ETN7</accession>
<evidence type="ECO:0000313" key="4">
    <source>
        <dbReference type="Proteomes" id="UP000298774"/>
    </source>
</evidence>
<evidence type="ECO:0000313" key="3">
    <source>
        <dbReference type="EMBL" id="QCO10760.1"/>
    </source>
</evidence>
<dbReference type="Proteomes" id="UP001277471">
    <property type="component" value="Unassembled WGS sequence"/>
</dbReference>
<feature type="transmembrane region" description="Helical" evidence="1">
    <location>
        <begin position="178"/>
        <end position="198"/>
    </location>
</feature>
<proteinExistence type="predicted"/>
<feature type="transmembrane region" description="Helical" evidence="1">
    <location>
        <begin position="112"/>
        <end position="130"/>
    </location>
</feature>
<dbReference type="KEGG" id="abf:AMK58_20340"/>
<keyword evidence="1" id="KW-0472">Membrane</keyword>
<dbReference type="GeneID" id="56451453"/>
<dbReference type="EMBL" id="CP032340">
    <property type="protein sequence ID" value="QCO10760.1"/>
    <property type="molecule type" value="Genomic_DNA"/>
</dbReference>
<name>A0A0P0ETN7_AZOBR</name>
<feature type="transmembrane region" description="Helical" evidence="1">
    <location>
        <begin position="219"/>
        <end position="238"/>
    </location>
</feature>
<reference evidence="2 5" key="2">
    <citation type="submission" date="2023-11" db="EMBL/GenBank/DDBJ databases">
        <title>MicrobeMod: A computational toolkit for identifying prokaryotic methylation and restriction-modification with nanopore sequencing.</title>
        <authorList>
            <person name="Crits-Christoph A."/>
            <person name="Kang S.C."/>
            <person name="Lee H."/>
            <person name="Ostrov N."/>
        </authorList>
    </citation>
    <scope>NUCLEOTIDE SEQUENCE [LARGE SCALE GENOMIC DNA]</scope>
    <source>
        <strain evidence="2 5">ATCC 29145</strain>
    </source>
</reference>
<dbReference type="EMBL" id="JAWXYC010000003">
    <property type="protein sequence ID" value="MDX5952029.1"/>
    <property type="molecule type" value="Genomic_DNA"/>
</dbReference>
<keyword evidence="5" id="KW-1185">Reference proteome</keyword>
<protein>
    <submittedName>
        <fullName evidence="3">Uncharacterized protein</fullName>
    </submittedName>
</protein>
<keyword evidence="1" id="KW-0812">Transmembrane</keyword>
<evidence type="ECO:0000313" key="5">
    <source>
        <dbReference type="Proteomes" id="UP001277471"/>
    </source>
</evidence>
<geneLocation type="plasmid" evidence="3 4">
    <name>p1</name>
</geneLocation>
<dbReference type="AlphaFoldDB" id="A0A0P0ETN7"/>
<keyword evidence="1" id="KW-1133">Transmembrane helix</keyword>
<keyword evidence="3" id="KW-0614">Plasmid</keyword>
<dbReference type="RefSeq" id="WP_059399345.1">
    <property type="nucleotide sequence ID" value="NZ_CP012915.1"/>
</dbReference>
<evidence type="ECO:0000313" key="2">
    <source>
        <dbReference type="EMBL" id="MDX5952029.1"/>
    </source>
</evidence>
<sequence>MDGLWFSWTDRGRGDSISATATHLPPTVLALSRTIFRRGTATLFAVMIASLGAGSAAAAMIVVAIGIAFDVVRNVRAPDLQLRESEIAQALRESVAEPEQALAFHRSRARKGAQLIFWGAILYTVIWMVVPSNGSIAKAYLGAFLPVHDAVGMVLGAIPRLAGDLAAHGYAARVPVVVHMHTVHFLTCISWVLIFLMNGSWHLAHVLVAEERLRTRSRLWKLLCSVPLFIIVIVLMYIDWSVWMDIDWDRRSGKRYNIHVSNFKFIFSFAMSMIISWLVCFSYSLVLVWSLGFSEIRRLPRQMGA</sequence>
<dbReference type="Proteomes" id="UP000298774">
    <property type="component" value="Plasmid p1"/>
</dbReference>